<dbReference type="InterPro" id="IPR036390">
    <property type="entry name" value="WH_DNA-bd_sf"/>
</dbReference>
<dbReference type="GO" id="GO:0003677">
    <property type="term" value="F:DNA binding"/>
    <property type="evidence" value="ECO:0007669"/>
    <property type="project" value="UniProtKB-KW"/>
</dbReference>
<comment type="caution">
    <text evidence="5">The sequence shown here is derived from an EMBL/GenBank/DDBJ whole genome shotgun (WGS) entry which is preliminary data.</text>
</comment>
<accession>A0A3M0BW64</accession>
<keyword evidence="3" id="KW-0804">Transcription</keyword>
<dbReference type="PANTHER" id="PTHR33204">
    <property type="entry name" value="TRANSCRIPTIONAL REGULATOR, MARR FAMILY"/>
    <property type="match status" value="1"/>
</dbReference>
<evidence type="ECO:0000256" key="2">
    <source>
        <dbReference type="ARBA" id="ARBA00023125"/>
    </source>
</evidence>
<dbReference type="InterPro" id="IPR002577">
    <property type="entry name" value="HTH_HxlR"/>
</dbReference>
<protein>
    <submittedName>
        <fullName evidence="5">HxlR family transcriptional regulator</fullName>
    </submittedName>
</protein>
<gene>
    <name evidence="5" type="ORF">BXY39_3338</name>
</gene>
<dbReference type="Pfam" id="PF01638">
    <property type="entry name" value="HxlR"/>
    <property type="match status" value="1"/>
</dbReference>
<proteinExistence type="predicted"/>
<dbReference type="InterPro" id="IPR011991">
    <property type="entry name" value="ArsR-like_HTH"/>
</dbReference>
<dbReference type="CDD" id="cd00090">
    <property type="entry name" value="HTH_ARSR"/>
    <property type="match status" value="1"/>
</dbReference>
<keyword evidence="2" id="KW-0238">DNA-binding</keyword>
<evidence type="ECO:0000313" key="6">
    <source>
        <dbReference type="Proteomes" id="UP000271227"/>
    </source>
</evidence>
<dbReference type="InParanoid" id="A0A3M0BW64"/>
<feature type="domain" description="HTH hxlR-type" evidence="4">
    <location>
        <begin position="9"/>
        <end position="108"/>
    </location>
</feature>
<evidence type="ECO:0000313" key="5">
    <source>
        <dbReference type="EMBL" id="RMB01831.1"/>
    </source>
</evidence>
<evidence type="ECO:0000256" key="3">
    <source>
        <dbReference type="ARBA" id="ARBA00023163"/>
    </source>
</evidence>
<dbReference type="PANTHER" id="PTHR33204:SF29">
    <property type="entry name" value="TRANSCRIPTIONAL REGULATOR"/>
    <property type="match status" value="1"/>
</dbReference>
<dbReference type="EMBL" id="REFR01000015">
    <property type="protein sequence ID" value="RMB01831.1"/>
    <property type="molecule type" value="Genomic_DNA"/>
</dbReference>
<dbReference type="PROSITE" id="PS51118">
    <property type="entry name" value="HTH_HXLR"/>
    <property type="match status" value="1"/>
</dbReference>
<keyword evidence="1" id="KW-0805">Transcription regulation</keyword>
<dbReference type="AlphaFoldDB" id="A0A3M0BW64"/>
<sequence>MKTHSELGNPVHIAMSLIGGRWKGEILFQLMDHGMLRFAEMQRLIPGISQKMLTRQLRALEHDGLVRRLVYPQVPPKVEYSLTDTGRTLQPVLTALRDWGKDHGAPRVGKILSAENPLSGETPNPE</sequence>
<name>A0A3M0BW64_9PROT</name>
<evidence type="ECO:0000259" key="4">
    <source>
        <dbReference type="PROSITE" id="PS51118"/>
    </source>
</evidence>
<dbReference type="InterPro" id="IPR036388">
    <property type="entry name" value="WH-like_DNA-bd_sf"/>
</dbReference>
<dbReference type="SUPFAM" id="SSF46785">
    <property type="entry name" value="Winged helix' DNA-binding domain"/>
    <property type="match status" value="1"/>
</dbReference>
<dbReference type="Proteomes" id="UP000271227">
    <property type="component" value="Unassembled WGS sequence"/>
</dbReference>
<dbReference type="Gene3D" id="1.10.10.10">
    <property type="entry name" value="Winged helix-like DNA-binding domain superfamily/Winged helix DNA-binding domain"/>
    <property type="match status" value="1"/>
</dbReference>
<evidence type="ECO:0000256" key="1">
    <source>
        <dbReference type="ARBA" id="ARBA00023015"/>
    </source>
</evidence>
<reference evidence="5 6" key="1">
    <citation type="submission" date="2018-10" db="EMBL/GenBank/DDBJ databases">
        <title>Genomic Encyclopedia of Archaeal and Bacterial Type Strains, Phase II (KMG-II): from individual species to whole genera.</title>
        <authorList>
            <person name="Goeker M."/>
        </authorList>
    </citation>
    <scope>NUCLEOTIDE SEQUENCE [LARGE SCALE GENOMIC DNA]</scope>
    <source>
        <strain evidence="5 6">DSM 25217</strain>
    </source>
</reference>
<dbReference type="GO" id="GO:0006355">
    <property type="term" value="P:regulation of DNA-templated transcription"/>
    <property type="evidence" value="ECO:0007669"/>
    <property type="project" value="UniProtKB-ARBA"/>
</dbReference>
<organism evidence="5 6">
    <name type="scientific">Eilatimonas milleporae</name>
    <dbReference type="NCBI Taxonomy" id="911205"/>
    <lineage>
        <taxon>Bacteria</taxon>
        <taxon>Pseudomonadati</taxon>
        <taxon>Pseudomonadota</taxon>
        <taxon>Alphaproteobacteria</taxon>
        <taxon>Kordiimonadales</taxon>
        <taxon>Kordiimonadaceae</taxon>
        <taxon>Eilatimonas</taxon>
    </lineage>
</organism>
<keyword evidence="6" id="KW-1185">Reference proteome</keyword>